<dbReference type="InterPro" id="IPR036291">
    <property type="entry name" value="NAD(P)-bd_dom_sf"/>
</dbReference>
<evidence type="ECO:0000313" key="6">
    <source>
        <dbReference type="Proteomes" id="UP000610456"/>
    </source>
</evidence>
<evidence type="ECO:0000256" key="2">
    <source>
        <dbReference type="ARBA" id="ARBA00023002"/>
    </source>
</evidence>
<dbReference type="AlphaFoldDB" id="A0A918SIB4"/>
<comment type="pathway">
    <text evidence="1">Metabolic intermediate biosynthesis; chorismate biosynthesis; chorismate from D-erythrose 4-phosphate and phosphoenolpyruvate: step 4/7.</text>
</comment>
<accession>A0A918SIB4</accession>
<dbReference type="EMBL" id="BMXB01000012">
    <property type="protein sequence ID" value="GHA43970.1"/>
    <property type="molecule type" value="Genomic_DNA"/>
</dbReference>
<sequence>MDKYGLLGMNISYSFSRSYFSKKFEQLGIKASYENFDLQEIYKIREVIENNKDLKGLNVTIPYKEQIIPFLNELDRTAAEIGAVNTIKISENGALKGFNTDSFGFVESIKPYLKNHHKKALILGTGGASKAVAYGLKSLDIEYQYVSRRTSEMSISYEQLSEEIMQEHQVIVNCTPLGTSPKTAEYPAVPVELISERQVVFDLIYNPSETRLMQLASEKGATVVNGLRMLELQAERAWEIWNSPLF</sequence>
<dbReference type="CDD" id="cd01065">
    <property type="entry name" value="NAD_bind_Shikimate_DH"/>
    <property type="match status" value="1"/>
</dbReference>
<name>A0A918SIB4_9FLAO</name>
<dbReference type="Gene3D" id="3.40.50.720">
    <property type="entry name" value="NAD(P)-binding Rossmann-like Domain"/>
    <property type="match status" value="1"/>
</dbReference>
<gene>
    <name evidence="5" type="primary">aroE</name>
    <name evidence="5" type="ORF">GCM10007103_26490</name>
</gene>
<organism evidence="5 6">
    <name type="scientific">Salinimicrobium marinum</name>
    <dbReference type="NCBI Taxonomy" id="680283"/>
    <lineage>
        <taxon>Bacteria</taxon>
        <taxon>Pseudomonadati</taxon>
        <taxon>Bacteroidota</taxon>
        <taxon>Flavobacteriia</taxon>
        <taxon>Flavobacteriales</taxon>
        <taxon>Flavobacteriaceae</taxon>
        <taxon>Salinimicrobium</taxon>
    </lineage>
</organism>
<proteinExistence type="predicted"/>
<dbReference type="RefSeq" id="WP_189605253.1">
    <property type="nucleotide sequence ID" value="NZ_BMXB01000012.1"/>
</dbReference>
<dbReference type="InterPro" id="IPR046346">
    <property type="entry name" value="Aminoacid_DH-like_N_sf"/>
</dbReference>
<dbReference type="Gene3D" id="3.40.50.10860">
    <property type="entry name" value="Leucine Dehydrogenase, chain A, domain 1"/>
    <property type="match status" value="1"/>
</dbReference>
<dbReference type="SUPFAM" id="SSF51735">
    <property type="entry name" value="NAD(P)-binding Rossmann-fold domains"/>
    <property type="match status" value="1"/>
</dbReference>
<protein>
    <submittedName>
        <fullName evidence="5">Shikimate 5-dehydrogenase</fullName>
    </submittedName>
</protein>
<dbReference type="Pfam" id="PF08501">
    <property type="entry name" value="Shikimate_dh_N"/>
    <property type="match status" value="1"/>
</dbReference>
<keyword evidence="3" id="KW-0057">Aromatic amino acid biosynthesis</keyword>
<feature type="domain" description="Shikimate dehydrogenase substrate binding N-terminal" evidence="4">
    <location>
        <begin position="6"/>
        <end position="87"/>
    </location>
</feature>
<evidence type="ECO:0000259" key="4">
    <source>
        <dbReference type="Pfam" id="PF08501"/>
    </source>
</evidence>
<dbReference type="SUPFAM" id="SSF53223">
    <property type="entry name" value="Aminoacid dehydrogenase-like, N-terminal domain"/>
    <property type="match status" value="1"/>
</dbReference>
<reference evidence="5" key="2">
    <citation type="submission" date="2020-09" db="EMBL/GenBank/DDBJ databases">
        <authorList>
            <person name="Sun Q."/>
            <person name="Kim S."/>
        </authorList>
    </citation>
    <scope>NUCLEOTIDE SEQUENCE</scope>
    <source>
        <strain evidence="5">KCTC 12719</strain>
    </source>
</reference>
<dbReference type="GO" id="GO:0005829">
    <property type="term" value="C:cytosol"/>
    <property type="evidence" value="ECO:0007669"/>
    <property type="project" value="TreeGrafter"/>
</dbReference>
<keyword evidence="6" id="KW-1185">Reference proteome</keyword>
<evidence type="ECO:0000256" key="3">
    <source>
        <dbReference type="ARBA" id="ARBA00023141"/>
    </source>
</evidence>
<keyword evidence="3" id="KW-0028">Amino-acid biosynthesis</keyword>
<dbReference type="Proteomes" id="UP000610456">
    <property type="component" value="Unassembled WGS sequence"/>
</dbReference>
<comment type="caution">
    <text evidence="5">The sequence shown here is derived from an EMBL/GenBank/DDBJ whole genome shotgun (WGS) entry which is preliminary data.</text>
</comment>
<dbReference type="GO" id="GO:0050661">
    <property type="term" value="F:NADP binding"/>
    <property type="evidence" value="ECO:0007669"/>
    <property type="project" value="TreeGrafter"/>
</dbReference>
<keyword evidence="2" id="KW-0560">Oxidoreductase</keyword>
<evidence type="ECO:0000256" key="1">
    <source>
        <dbReference type="ARBA" id="ARBA00004871"/>
    </source>
</evidence>
<dbReference type="InterPro" id="IPR013708">
    <property type="entry name" value="Shikimate_DH-bd_N"/>
</dbReference>
<dbReference type="GO" id="GO:0004764">
    <property type="term" value="F:shikimate 3-dehydrogenase (NADP+) activity"/>
    <property type="evidence" value="ECO:0007669"/>
    <property type="project" value="InterPro"/>
</dbReference>
<dbReference type="GO" id="GO:0019632">
    <property type="term" value="P:shikimate metabolic process"/>
    <property type="evidence" value="ECO:0007669"/>
    <property type="project" value="TreeGrafter"/>
</dbReference>
<dbReference type="PANTHER" id="PTHR21089">
    <property type="entry name" value="SHIKIMATE DEHYDROGENASE"/>
    <property type="match status" value="1"/>
</dbReference>
<dbReference type="GO" id="GO:0009423">
    <property type="term" value="P:chorismate biosynthetic process"/>
    <property type="evidence" value="ECO:0007669"/>
    <property type="project" value="TreeGrafter"/>
</dbReference>
<reference evidence="5" key="1">
    <citation type="journal article" date="2014" name="Int. J. Syst. Evol. Microbiol.">
        <title>Complete genome sequence of Corynebacterium casei LMG S-19264T (=DSM 44701T), isolated from a smear-ripened cheese.</title>
        <authorList>
            <consortium name="US DOE Joint Genome Institute (JGI-PGF)"/>
            <person name="Walter F."/>
            <person name="Albersmeier A."/>
            <person name="Kalinowski J."/>
            <person name="Ruckert C."/>
        </authorList>
    </citation>
    <scope>NUCLEOTIDE SEQUENCE</scope>
    <source>
        <strain evidence="5">KCTC 12719</strain>
    </source>
</reference>
<dbReference type="PANTHER" id="PTHR21089:SF1">
    <property type="entry name" value="BIFUNCTIONAL 3-DEHYDROQUINATE DEHYDRATASE_SHIKIMATE DEHYDROGENASE, CHLOROPLASTIC"/>
    <property type="match status" value="1"/>
</dbReference>
<dbReference type="GO" id="GO:0009073">
    <property type="term" value="P:aromatic amino acid family biosynthetic process"/>
    <property type="evidence" value="ECO:0007669"/>
    <property type="project" value="UniProtKB-KW"/>
</dbReference>
<dbReference type="InterPro" id="IPR022893">
    <property type="entry name" value="Shikimate_DH_fam"/>
</dbReference>
<evidence type="ECO:0000313" key="5">
    <source>
        <dbReference type="EMBL" id="GHA43970.1"/>
    </source>
</evidence>